<evidence type="ECO:0000313" key="3">
    <source>
        <dbReference type="EMBL" id="CAH3047039.1"/>
    </source>
</evidence>
<protein>
    <recommendedName>
        <fullName evidence="2">Beta-lactamase-related domain-containing protein</fullName>
    </recommendedName>
</protein>
<dbReference type="Proteomes" id="UP001159405">
    <property type="component" value="Unassembled WGS sequence"/>
</dbReference>
<dbReference type="Gene3D" id="3.40.710.10">
    <property type="entry name" value="DD-peptidase/beta-lactamase superfamily"/>
    <property type="match status" value="2"/>
</dbReference>
<dbReference type="SUPFAM" id="SSF56601">
    <property type="entry name" value="beta-lactamase/transpeptidase-like"/>
    <property type="match status" value="2"/>
</dbReference>
<evidence type="ECO:0000259" key="2">
    <source>
        <dbReference type="Pfam" id="PF00144"/>
    </source>
</evidence>
<feature type="domain" description="Beta-lactamase-related" evidence="2">
    <location>
        <begin position="417"/>
        <end position="725"/>
    </location>
</feature>
<gene>
    <name evidence="3" type="ORF">PLOB_00010027</name>
</gene>
<dbReference type="EMBL" id="CALNXK010000015">
    <property type="protein sequence ID" value="CAH3047039.1"/>
    <property type="molecule type" value="Genomic_DNA"/>
</dbReference>
<reference evidence="3 4" key="1">
    <citation type="submission" date="2022-05" db="EMBL/GenBank/DDBJ databases">
        <authorList>
            <consortium name="Genoscope - CEA"/>
            <person name="William W."/>
        </authorList>
    </citation>
    <scope>NUCLEOTIDE SEQUENCE [LARGE SCALE GENOMIC DNA]</scope>
</reference>
<dbReference type="InterPro" id="IPR001466">
    <property type="entry name" value="Beta-lactam-related"/>
</dbReference>
<evidence type="ECO:0000313" key="4">
    <source>
        <dbReference type="Proteomes" id="UP001159405"/>
    </source>
</evidence>
<dbReference type="PANTHER" id="PTHR22935">
    <property type="entry name" value="PENICILLIN-BINDING PROTEIN"/>
    <property type="match status" value="1"/>
</dbReference>
<feature type="non-terminal residue" evidence="3">
    <location>
        <position position="888"/>
    </location>
</feature>
<feature type="domain" description="Beta-lactamase-related" evidence="2">
    <location>
        <begin position="2"/>
        <end position="251"/>
    </location>
</feature>
<comment type="caution">
    <text evidence="3">The sequence shown here is derived from an EMBL/GenBank/DDBJ whole genome shotgun (WGS) entry which is preliminary data.</text>
</comment>
<organism evidence="3 4">
    <name type="scientific">Porites lobata</name>
    <dbReference type="NCBI Taxonomy" id="104759"/>
    <lineage>
        <taxon>Eukaryota</taxon>
        <taxon>Metazoa</taxon>
        <taxon>Cnidaria</taxon>
        <taxon>Anthozoa</taxon>
        <taxon>Hexacorallia</taxon>
        <taxon>Scleractinia</taxon>
        <taxon>Fungiina</taxon>
        <taxon>Poritidae</taxon>
        <taxon>Porites</taxon>
    </lineage>
</organism>
<dbReference type="InterPro" id="IPR051478">
    <property type="entry name" value="Beta-lactamase-like_AB/R"/>
</dbReference>
<keyword evidence="4" id="KW-1185">Reference proteome</keyword>
<name>A0ABN8NCE5_9CNID</name>
<dbReference type="Pfam" id="PF00144">
    <property type="entry name" value="Beta-lactamase"/>
    <property type="match status" value="2"/>
</dbReference>
<proteinExistence type="inferred from homology"/>
<sequence length="888" mass="100071">MYKLYEEGKIASIDDPLSKYAPDFAVKNPYTNENITLREIASQMSGLPREAPCMYHCSKTNSKEQLALLTNRTLVWPPWKTPSYSNLGYALLGRLLTENLLPNKTFESWTMDNIIKPLGMVNTGFEITDEVEKNMAYPYLTGGKKMPFMNIGWIAPAGQIYSTIDDLAKLGMMFAQPDKQKLFKPATLKEMMTPKDITPDGVTVWGSPFEMLFKQHVLIRAKGGNIDTYSATFIVIPELALGANILISTGYYGHATGTQGEVLLYNRLVAALNETLFEIQRSSHFPIDPTPYLGKFNVTETDPISGKKVSFIVNVKTMSDVQEVPYTKFGGQKKPYNTLRIWRILTFISTLLALAVTTAFLTHKMEKSGEPVPDKSTSTADTLPCPQFPTLFPLPKTTPKRLTDVFEKLEAVFSAAVDEKSSLPAISANVFYQNRILWSGHFGSKVYKEPEMKPNGSTVYRIGSVTKVFAVLQMYKLYEEGKIASIDDPLSKYAPDFAIKNPYTNENITLREIASQMSGLPREAPCMYHCSKTNSKEQLALLTNRTLVWPPWKTPSYSNLGYALLGRLLTENLLPNKTFESWTMDNIIKPLGMVNTGFEITDEVEKNMAYPYRPGGKKMPFTDFGWLAPAGQIYSTIDDLAKLGMMFAQPDKQKLFKPATLREMMTPKDITPDGVTVWGSPFEMLFKEHVLIRTKDGKSDTYSTKFIVIPELALGANILISTGYYGHSTASQRGVLLYNRLVAALNETLFEIQRSSHFPIDPTPYLGKFNVTETDPISGKKASFIVNVKTVENILRFDYPKAFNMWQEIRYIGESLVFQSRYRTPGMSCLLERVGTLSALYYEPLAKDNLSPGFHIPERLIVATRLTNTEESFSEEFEDKMERITVNR</sequence>
<comment type="similarity">
    <text evidence="1">Belongs to the beta-lactamase family.</text>
</comment>
<dbReference type="PANTHER" id="PTHR22935:SF95">
    <property type="entry name" value="BETA-LACTAMASE-LIKE 1-RELATED"/>
    <property type="match status" value="1"/>
</dbReference>
<dbReference type="InterPro" id="IPR012338">
    <property type="entry name" value="Beta-lactam/transpept-like"/>
</dbReference>
<accession>A0ABN8NCE5</accession>
<evidence type="ECO:0000256" key="1">
    <source>
        <dbReference type="ARBA" id="ARBA00038473"/>
    </source>
</evidence>